<proteinExistence type="predicted"/>
<evidence type="ECO:0000313" key="3">
    <source>
        <dbReference type="Proteomes" id="UP000299102"/>
    </source>
</evidence>
<dbReference type="AlphaFoldDB" id="A0A4C1VPG5"/>
<dbReference type="EMBL" id="BGZK01000370">
    <property type="protein sequence ID" value="GBP39764.1"/>
    <property type="molecule type" value="Genomic_DNA"/>
</dbReference>
<dbReference type="Proteomes" id="UP000299102">
    <property type="component" value="Unassembled WGS sequence"/>
</dbReference>
<organism evidence="2 3">
    <name type="scientific">Eumeta variegata</name>
    <name type="common">Bagworm moth</name>
    <name type="synonym">Eumeta japonica</name>
    <dbReference type="NCBI Taxonomy" id="151549"/>
    <lineage>
        <taxon>Eukaryota</taxon>
        <taxon>Metazoa</taxon>
        <taxon>Ecdysozoa</taxon>
        <taxon>Arthropoda</taxon>
        <taxon>Hexapoda</taxon>
        <taxon>Insecta</taxon>
        <taxon>Pterygota</taxon>
        <taxon>Neoptera</taxon>
        <taxon>Endopterygota</taxon>
        <taxon>Lepidoptera</taxon>
        <taxon>Glossata</taxon>
        <taxon>Ditrysia</taxon>
        <taxon>Tineoidea</taxon>
        <taxon>Psychidae</taxon>
        <taxon>Oiketicinae</taxon>
        <taxon>Eumeta</taxon>
    </lineage>
</organism>
<feature type="region of interest" description="Disordered" evidence="1">
    <location>
        <begin position="55"/>
        <end position="78"/>
    </location>
</feature>
<evidence type="ECO:0000313" key="2">
    <source>
        <dbReference type="EMBL" id="GBP39764.1"/>
    </source>
</evidence>
<evidence type="ECO:0000256" key="1">
    <source>
        <dbReference type="SAM" id="MobiDB-lite"/>
    </source>
</evidence>
<keyword evidence="3" id="KW-1185">Reference proteome</keyword>
<protein>
    <submittedName>
        <fullName evidence="2">Uncharacterized protein</fullName>
    </submittedName>
</protein>
<reference evidence="2 3" key="1">
    <citation type="journal article" date="2019" name="Commun. Biol.">
        <title>The bagworm genome reveals a unique fibroin gene that provides high tensile strength.</title>
        <authorList>
            <person name="Kono N."/>
            <person name="Nakamura H."/>
            <person name="Ohtoshi R."/>
            <person name="Tomita M."/>
            <person name="Numata K."/>
            <person name="Arakawa K."/>
        </authorList>
    </citation>
    <scope>NUCLEOTIDE SEQUENCE [LARGE SCALE GENOMIC DNA]</scope>
</reference>
<comment type="caution">
    <text evidence="2">The sequence shown here is derived from an EMBL/GenBank/DDBJ whole genome shotgun (WGS) entry which is preliminary data.</text>
</comment>
<accession>A0A4C1VPG5</accession>
<feature type="region of interest" description="Disordered" evidence="1">
    <location>
        <begin position="119"/>
        <end position="141"/>
    </location>
</feature>
<name>A0A4C1VPG5_EUMVA</name>
<sequence>MVLTPAKTAKDLCGKAKRIRTAFSGSQVTDLGRKFRDTRYIDRIRRIKEKKEKAEGVDFSYSKPSSTRNNAGKFISASHTDNGTRCSLSLVVSLQYANGQYDVPPSVSAQFAVQAPPALPVQRPNDYGEDGLVTPPAPSLD</sequence>
<gene>
    <name evidence="2" type="ORF">EVAR_23090_1</name>
</gene>